<keyword evidence="2" id="KW-1185">Reference proteome</keyword>
<dbReference type="InterPro" id="IPR011009">
    <property type="entry name" value="Kinase-like_dom_sf"/>
</dbReference>
<dbReference type="EMBL" id="BAABCW010000008">
    <property type="protein sequence ID" value="GAA3509389.1"/>
    <property type="molecule type" value="Genomic_DNA"/>
</dbReference>
<proteinExistence type="predicted"/>
<keyword evidence="1" id="KW-0418">Kinase</keyword>
<organism evidence="1 2">
    <name type="scientific">Aquimarina addita</name>
    <dbReference type="NCBI Taxonomy" id="870485"/>
    <lineage>
        <taxon>Bacteria</taxon>
        <taxon>Pseudomonadati</taxon>
        <taxon>Bacteroidota</taxon>
        <taxon>Flavobacteriia</taxon>
        <taxon>Flavobacteriales</taxon>
        <taxon>Flavobacteriaceae</taxon>
        <taxon>Aquimarina</taxon>
    </lineage>
</organism>
<protein>
    <submittedName>
        <fullName evidence="1">Lipopolysaccharide kinase InaA family protein</fullName>
    </submittedName>
</protein>
<evidence type="ECO:0000313" key="1">
    <source>
        <dbReference type="EMBL" id="GAA3509389.1"/>
    </source>
</evidence>
<dbReference type="Proteomes" id="UP001500459">
    <property type="component" value="Unassembled WGS sequence"/>
</dbReference>
<evidence type="ECO:0000313" key="2">
    <source>
        <dbReference type="Proteomes" id="UP001500459"/>
    </source>
</evidence>
<dbReference type="GO" id="GO:0016301">
    <property type="term" value="F:kinase activity"/>
    <property type="evidence" value="ECO:0007669"/>
    <property type="project" value="UniProtKB-KW"/>
</dbReference>
<sequence length="258" mass="31008">MQNKFIIHSDYKAIERDAKDAITNFDTYQDILGDGDRNVIKIITINDKKYTIKSFKIPNVINQVAYRFFRKSKAERSYQYANKLLEFGIKTPFPVAYQLETTSFLFKRSYYMSELLAYDLTYRELITQPDYPDKEHILRAFTSFTYDLHQKGIHFLDHSPGNTLIVKTPSGYDFYLVDLNRMNFGTMDFDTRIYNFCKLTPKKEMVAIMSNEYAKLTGEDERLIFQKMWGLTEAFQQKYYRKKAWKKRIFFWKKKYRE</sequence>
<dbReference type="SUPFAM" id="SSF56112">
    <property type="entry name" value="Protein kinase-like (PK-like)"/>
    <property type="match status" value="1"/>
</dbReference>
<reference evidence="2" key="1">
    <citation type="journal article" date="2019" name="Int. J. Syst. Evol. Microbiol.">
        <title>The Global Catalogue of Microorganisms (GCM) 10K type strain sequencing project: providing services to taxonomists for standard genome sequencing and annotation.</title>
        <authorList>
            <consortium name="The Broad Institute Genomics Platform"/>
            <consortium name="The Broad Institute Genome Sequencing Center for Infectious Disease"/>
            <person name="Wu L."/>
            <person name="Ma J."/>
        </authorList>
    </citation>
    <scope>NUCLEOTIDE SEQUENCE [LARGE SCALE GENOMIC DNA]</scope>
    <source>
        <strain evidence="2">JCM 17106</strain>
    </source>
</reference>
<keyword evidence="1" id="KW-0808">Transferase</keyword>
<gene>
    <name evidence="1" type="ORF">GCM10022393_22220</name>
</gene>
<accession>A0ABP6UJ13</accession>
<comment type="caution">
    <text evidence="1">The sequence shown here is derived from an EMBL/GenBank/DDBJ whole genome shotgun (WGS) entry which is preliminary data.</text>
</comment>
<dbReference type="RefSeq" id="WP_344927383.1">
    <property type="nucleotide sequence ID" value="NZ_BAABCW010000008.1"/>
</dbReference>
<name>A0ABP6UJ13_9FLAO</name>